<dbReference type="EMBL" id="JAQQWI010000018">
    <property type="protein sequence ID" value="KAK8001504.1"/>
    <property type="molecule type" value="Genomic_DNA"/>
</dbReference>
<feature type="compositionally biased region" description="Basic and acidic residues" evidence="1">
    <location>
        <begin position="140"/>
        <end position="149"/>
    </location>
</feature>
<evidence type="ECO:0000256" key="1">
    <source>
        <dbReference type="SAM" id="MobiDB-lite"/>
    </source>
</evidence>
<evidence type="ECO:0000313" key="4">
    <source>
        <dbReference type="Proteomes" id="UP001396898"/>
    </source>
</evidence>
<feature type="region of interest" description="Disordered" evidence="1">
    <location>
        <begin position="481"/>
        <end position="538"/>
    </location>
</feature>
<feature type="transmembrane region" description="Helical" evidence="2">
    <location>
        <begin position="28"/>
        <end position="50"/>
    </location>
</feature>
<feature type="region of interest" description="Disordered" evidence="1">
    <location>
        <begin position="607"/>
        <end position="771"/>
    </location>
</feature>
<keyword evidence="4" id="KW-1185">Reference proteome</keyword>
<feature type="region of interest" description="Disordered" evidence="1">
    <location>
        <begin position="194"/>
        <end position="262"/>
    </location>
</feature>
<dbReference type="Proteomes" id="UP001396898">
    <property type="component" value="Unassembled WGS sequence"/>
</dbReference>
<feature type="compositionally biased region" description="Polar residues" evidence="1">
    <location>
        <begin position="441"/>
        <end position="452"/>
    </location>
</feature>
<feature type="compositionally biased region" description="Polar residues" evidence="1">
    <location>
        <begin position="662"/>
        <end position="681"/>
    </location>
</feature>
<feature type="region of interest" description="Disordered" evidence="1">
    <location>
        <begin position="62"/>
        <end position="87"/>
    </location>
</feature>
<feature type="compositionally biased region" description="Polar residues" evidence="1">
    <location>
        <begin position="65"/>
        <end position="76"/>
    </location>
</feature>
<feature type="compositionally biased region" description="Low complexity" evidence="1">
    <location>
        <begin position="221"/>
        <end position="233"/>
    </location>
</feature>
<feature type="compositionally biased region" description="Gly residues" evidence="1">
    <location>
        <begin position="823"/>
        <end position="836"/>
    </location>
</feature>
<reference evidence="3 4" key="1">
    <citation type="submission" date="2023-01" db="EMBL/GenBank/DDBJ databases">
        <title>Analysis of 21 Apiospora genomes using comparative genomics revels a genus with tremendous synthesis potential of carbohydrate active enzymes and secondary metabolites.</title>
        <authorList>
            <person name="Sorensen T."/>
        </authorList>
    </citation>
    <scope>NUCLEOTIDE SEQUENCE [LARGE SCALE GENOMIC DNA]</scope>
    <source>
        <strain evidence="3 4">CBS 20057</strain>
    </source>
</reference>
<name>A0ABR1R6Y7_9PEZI</name>
<organism evidence="3 4">
    <name type="scientific">Apiospora marii</name>
    <dbReference type="NCBI Taxonomy" id="335849"/>
    <lineage>
        <taxon>Eukaryota</taxon>
        <taxon>Fungi</taxon>
        <taxon>Dikarya</taxon>
        <taxon>Ascomycota</taxon>
        <taxon>Pezizomycotina</taxon>
        <taxon>Sordariomycetes</taxon>
        <taxon>Xylariomycetidae</taxon>
        <taxon>Amphisphaeriales</taxon>
        <taxon>Apiosporaceae</taxon>
        <taxon>Apiospora</taxon>
    </lineage>
</organism>
<keyword evidence="2" id="KW-0472">Membrane</keyword>
<keyword evidence="2" id="KW-1133">Transmembrane helix</keyword>
<gene>
    <name evidence="3" type="ORF">PG991_013726</name>
</gene>
<proteinExistence type="predicted"/>
<feature type="region of interest" description="Disordered" evidence="1">
    <location>
        <begin position="431"/>
        <end position="452"/>
    </location>
</feature>
<evidence type="ECO:0000313" key="3">
    <source>
        <dbReference type="EMBL" id="KAK8001504.1"/>
    </source>
</evidence>
<comment type="caution">
    <text evidence="3">The sequence shown here is derived from an EMBL/GenBank/DDBJ whole genome shotgun (WGS) entry which is preliminary data.</text>
</comment>
<feature type="region of interest" description="Disordered" evidence="1">
    <location>
        <begin position="126"/>
        <end position="149"/>
    </location>
</feature>
<keyword evidence="2" id="KW-0812">Transmembrane</keyword>
<feature type="compositionally biased region" description="Polar residues" evidence="1">
    <location>
        <begin position="724"/>
        <end position="750"/>
    </location>
</feature>
<feature type="region of interest" description="Disordered" evidence="1">
    <location>
        <begin position="279"/>
        <end position="298"/>
    </location>
</feature>
<evidence type="ECO:0000256" key="2">
    <source>
        <dbReference type="SAM" id="Phobius"/>
    </source>
</evidence>
<accession>A0ABR1R6Y7</accession>
<feature type="region of interest" description="Disordered" evidence="1">
    <location>
        <begin position="814"/>
        <end position="947"/>
    </location>
</feature>
<sequence length="947" mass="101495">MPSLGHPLVSIEARDEDAGSTTLSTGGIVGVAIAGAFIVFAALSLLLILVARRQSRRRWLAEQAESGTTGSPSQNGSEEKSPFPRRLRKKSIFDAEGSPEPIPEWHRISLPIIPPVFSRRPSMNLAPFRDVHSSGGQSQRTEKERGRELREIRRKSSWIDEDALHGPRISKPRSKPSLLSLRRKLSFRQPSANLILGSPTLPHAQHKPNPIPTESIGAAQTTTVTRSSSSGTVLYGPRPAPQALSATQPSPPASQEPLAATQTTRATNHIVFEAAHQLAGQSRLPNSQRPPRNCTSATGLSDILQLTATRLQDGNMSARRQTMFAENTATKSQQIVRFEGVYVEDSDAISPTRSQKSAPEVVELEAKEMTPRKGLALGPLQKPNHDRHVSHVSQFSIVSEADSLVVSNRNSQPDVQTPLSSPSRHERAKELAQAEQAQELRPTTSGSESSALSTLYNVDEEAEATQTMGAVIEHIVDAPTGQQSHEGYDRSPKFPFENGGSPRMGRLRRGTLGQFHGPRPMPRPESPAMPASPRGRTEKPLETSLQFSIYTVQDDPFIAEPSPSQNSPNLSQVFKILPGNVKRAETGSKSRDSIRIVDYKPAVRVTKATATPTPPAKSLRITLPPPYVLRPGSPTPDASDRRPSPTLSSHSIGSSANESSSNGDRNSVSGGMGYSTTTLLTVPSPEGSPTKSDERPGSRTGFHCNLSTATDDELDNEERDLPSYKNNKSKPGSRLLVQQTRLPSDSSVYSQEEGEEEDRLPPLRSAGNRDSAQIASVVAELRRMNSQISQASGYSMASTASSNTLVATTIPEEVGSPTLPALRGGGFSPGKKGGPSGASRNYLAVGSPGKRRPHDGGKECRRGSGGGGKSGATGRRSRRGTVRAGMGSGTGLADRLQELDRHMAGLSREASAKRSGGNSAVSLRAETRPDSLYDENGFLKSSPAGRG</sequence>
<protein>
    <submittedName>
        <fullName evidence="3">Uncharacterized protein</fullName>
    </submittedName>
</protein>
<feature type="compositionally biased region" description="Low complexity" evidence="1">
    <location>
        <begin position="648"/>
        <end position="661"/>
    </location>
</feature>